<keyword evidence="3 5" id="KW-0831">Ubiquinone biosynthesis</keyword>
<dbReference type="VEuPathDB" id="FungiDB:YALI0_B15884g"/>
<comment type="catalytic activity">
    <reaction evidence="5">
        <text>a 3-demethylubiquinol + S-adenosyl-L-methionine = a ubiquinol + S-adenosyl-L-homocysteine + H(+)</text>
        <dbReference type="Rhea" id="RHEA:44380"/>
        <dbReference type="Rhea" id="RHEA-COMP:9566"/>
        <dbReference type="Rhea" id="RHEA-COMP:10914"/>
        <dbReference type="ChEBI" id="CHEBI:15378"/>
        <dbReference type="ChEBI" id="CHEBI:17976"/>
        <dbReference type="ChEBI" id="CHEBI:57856"/>
        <dbReference type="ChEBI" id="CHEBI:59789"/>
        <dbReference type="ChEBI" id="CHEBI:84422"/>
        <dbReference type="EC" id="2.1.1.64"/>
    </reaction>
</comment>
<comment type="cofactor">
    <cofactor evidence="5">
        <name>Mg(2+)</name>
        <dbReference type="ChEBI" id="CHEBI:18420"/>
    </cofactor>
</comment>
<dbReference type="EC" id="2.1.1.64" evidence="5"/>
<comment type="catalytic activity">
    <reaction evidence="5">
        <text>a 3,4-dihydroxy-5-(all-trans-polyprenyl)benzoate + S-adenosyl-L-methionine = a 4-hydroxy-3-methoxy-5-(all-trans-polyprenyl)benzoate + S-adenosyl-L-homocysteine + H(+)</text>
        <dbReference type="Rhea" id="RHEA:44452"/>
        <dbReference type="Rhea" id="RHEA-COMP:10930"/>
        <dbReference type="Rhea" id="RHEA-COMP:10931"/>
        <dbReference type="ChEBI" id="CHEBI:15378"/>
        <dbReference type="ChEBI" id="CHEBI:57856"/>
        <dbReference type="ChEBI" id="CHEBI:59789"/>
        <dbReference type="ChEBI" id="CHEBI:64694"/>
        <dbReference type="ChEBI" id="CHEBI:84443"/>
        <dbReference type="EC" id="2.1.1.114"/>
    </reaction>
</comment>
<comment type="pathway">
    <text evidence="5">Cofactor biosynthesis; ubiquinone biosynthesis.</text>
</comment>
<organism evidence="6 7">
    <name type="scientific">Yarrowia lipolytica</name>
    <name type="common">Candida lipolytica</name>
    <dbReference type="NCBI Taxonomy" id="4952"/>
    <lineage>
        <taxon>Eukaryota</taxon>
        <taxon>Fungi</taxon>
        <taxon>Dikarya</taxon>
        <taxon>Ascomycota</taxon>
        <taxon>Saccharomycotina</taxon>
        <taxon>Dipodascomycetes</taxon>
        <taxon>Dipodascales</taxon>
        <taxon>Dipodascales incertae sedis</taxon>
        <taxon>Yarrowia</taxon>
    </lineage>
</organism>
<evidence type="ECO:0000256" key="5">
    <source>
        <dbReference type="HAMAP-Rule" id="MF_03190"/>
    </source>
</evidence>
<name>A0A1D8N802_YARLL</name>
<keyword evidence="5" id="KW-0496">Mitochondrion</keyword>
<keyword evidence="5" id="KW-0460">Magnesium</keyword>
<dbReference type="AlphaFoldDB" id="A0A1D8N802"/>
<comment type="subcellular location">
    <subcellularLocation>
        <location evidence="5">Mitochondrion inner membrane</location>
        <topology evidence="5">Peripheral membrane protein</topology>
        <orientation evidence="5">Matrix side</orientation>
    </subcellularLocation>
</comment>
<keyword evidence="4 5" id="KW-0949">S-adenosyl-L-methionine</keyword>
<evidence type="ECO:0000256" key="2">
    <source>
        <dbReference type="ARBA" id="ARBA00022679"/>
    </source>
</evidence>
<keyword evidence="5" id="KW-0479">Metal-binding</keyword>
<dbReference type="GO" id="GO:0120537">
    <property type="term" value="F:3-demethylubiquinone 3-O-methyltransferase activity"/>
    <property type="evidence" value="ECO:0007669"/>
    <property type="project" value="RHEA"/>
</dbReference>
<dbReference type="OMA" id="LASRWWD"/>
<feature type="binding site" evidence="5">
    <location>
        <position position="258"/>
    </location>
    <ligand>
        <name>Mg(2+)</name>
        <dbReference type="ChEBI" id="CHEBI:18420"/>
    </ligand>
</feature>
<feature type="binding site" evidence="5">
    <location>
        <position position="186"/>
    </location>
    <ligand>
        <name>S-adenosyl-L-methionine</name>
        <dbReference type="ChEBI" id="CHEBI:59789"/>
    </ligand>
</feature>
<keyword evidence="2 5" id="KW-0808">Transferase</keyword>
<comment type="catalytic activity">
    <reaction evidence="5">
        <text>a 3-demethylubiquinone + S-adenosyl-L-methionine = a ubiquinone + S-adenosyl-L-homocysteine</text>
        <dbReference type="Rhea" id="RHEA:81215"/>
        <dbReference type="Rhea" id="RHEA-COMP:9565"/>
        <dbReference type="Rhea" id="RHEA-COMP:19654"/>
        <dbReference type="ChEBI" id="CHEBI:16389"/>
        <dbReference type="ChEBI" id="CHEBI:57856"/>
        <dbReference type="ChEBI" id="CHEBI:59789"/>
        <dbReference type="ChEBI" id="CHEBI:231825"/>
    </reaction>
</comment>
<feature type="binding site" evidence="5">
    <location>
        <position position="259"/>
    </location>
    <ligand>
        <name>Mg(2+)</name>
        <dbReference type="ChEBI" id="CHEBI:18420"/>
    </ligand>
</feature>
<feature type="binding site" evidence="5">
    <location>
        <position position="254"/>
    </location>
    <ligand>
        <name>S-adenosyl-L-methionine</name>
        <dbReference type="ChEBI" id="CHEBI:59789"/>
    </ligand>
</feature>
<sequence>MELSTLFEYIFSCSYPRSSPQCRMKNYHCHTLLKFVQTTGTSTSSNTRMCFEPTCRPKFYISAYRNPVTTIIMNRSTAGRLIRAFHSTARARHGTAGSTSASEEEMKHFKQLAATWWDTNGPQRILHKMNLLRMDFMNENLKVLQQNTSQSAVKPAGVSLDILPDSDPRKTNAIQLTDKKRVLDIGCGGGILAEHMARLPWTSSVDGIDMSPDVLQVAVEHAKKDASLTKKLNYRRIALEDLPRDEKFDIVTMYEVLEHITYPAEFMKHALSKVNPGGWVFLSTINRTPISWFTTIFVAEHLMRLVPPGTHTYSKYINEEEIRDFFATQKDWEFVDSKGCMYVPGCGWVWTPNERMGNYMMAFRKKD</sequence>
<comment type="subunit">
    <text evidence="5">Component of a multi-subunit COQ enzyme complex, composed of at least COQ3, COQ4, COQ5, COQ6, COQ7 and COQ9.</text>
</comment>
<dbReference type="EMBL" id="CP017554">
    <property type="protein sequence ID" value="AOW01767.1"/>
    <property type="molecule type" value="Genomic_DNA"/>
</dbReference>
<dbReference type="KEGG" id="yli:2907025"/>
<keyword evidence="5" id="KW-0472">Membrane</keyword>
<keyword evidence="1 5" id="KW-0489">Methyltransferase</keyword>
<feature type="binding site" evidence="5">
    <location>
        <position position="133"/>
    </location>
    <ligand>
        <name>S-adenosyl-L-methionine</name>
        <dbReference type="ChEBI" id="CHEBI:59789"/>
    </ligand>
</feature>
<proteinExistence type="inferred from homology"/>
<feature type="binding site" evidence="5">
    <location>
        <position position="209"/>
    </location>
    <ligand>
        <name>S-adenosyl-L-methionine</name>
        <dbReference type="ChEBI" id="CHEBI:59789"/>
    </ligand>
</feature>
<dbReference type="UniPathway" id="UPA00232"/>
<evidence type="ECO:0000313" key="6">
    <source>
        <dbReference type="EMBL" id="AOW01767.1"/>
    </source>
</evidence>
<dbReference type="Proteomes" id="UP000182444">
    <property type="component" value="Chromosome 1B"/>
</dbReference>
<evidence type="ECO:0000256" key="4">
    <source>
        <dbReference type="ARBA" id="ARBA00022691"/>
    </source>
</evidence>
<dbReference type="Pfam" id="PF13489">
    <property type="entry name" value="Methyltransf_23"/>
    <property type="match status" value="1"/>
</dbReference>
<dbReference type="GO" id="GO:0061542">
    <property type="term" value="F:3-demethylubiquinol 3-O-methyltransferase activity"/>
    <property type="evidence" value="ECO:0007669"/>
    <property type="project" value="UniProtKB-UniRule"/>
</dbReference>
<keyword evidence="5" id="KW-0999">Mitochondrion inner membrane</keyword>
<dbReference type="GO" id="GO:0031314">
    <property type="term" value="C:extrinsic component of mitochondrial inner membrane"/>
    <property type="evidence" value="ECO:0007669"/>
    <property type="project" value="UniProtKB-UniRule"/>
</dbReference>
<dbReference type="InterPro" id="IPR010233">
    <property type="entry name" value="UbiG_MeTrfase"/>
</dbReference>
<reference evidence="6 7" key="1">
    <citation type="journal article" date="2016" name="PLoS ONE">
        <title>Sequence Assembly of Yarrowia lipolytica Strain W29/CLIB89 Shows Transposable Element Diversity.</title>
        <authorList>
            <person name="Magnan C."/>
            <person name="Yu J."/>
            <person name="Chang I."/>
            <person name="Jahn E."/>
            <person name="Kanomata Y."/>
            <person name="Wu J."/>
            <person name="Zeller M."/>
            <person name="Oakes M."/>
            <person name="Baldi P."/>
            <person name="Sandmeyer S."/>
        </authorList>
    </citation>
    <scope>NUCLEOTIDE SEQUENCE [LARGE SCALE GENOMIC DNA]</scope>
    <source>
        <strain evidence="7">CLIB89(W29)</strain>
    </source>
</reference>
<protein>
    <recommendedName>
        <fullName evidence="5">Ubiquinone biosynthesis O-methyltransferase, mitochondrial</fullName>
    </recommendedName>
    <alternativeName>
        <fullName evidence="5">3,4-dihydroxy-5-hexaprenylbenzoate methyltransferase</fullName>
    </alternativeName>
    <alternativeName>
        <fullName evidence="5">3-demethylubiquinol 3-O-methyltransferase</fullName>
    </alternativeName>
    <alternativeName>
        <fullName evidence="5">3-demethylubiquinone 3-O-methyltransferase</fullName>
    </alternativeName>
    <alternativeName>
        <fullName evidence="5">3-demethylubiquinone-6 3-O-methyltransferase</fullName>
    </alternativeName>
    <alternativeName>
        <fullName evidence="5">Hexaprenyldihydroxybenzoate methyltransferase</fullName>
    </alternativeName>
    <alternativeName>
        <fullName evidence="5">Polyprenyldihydroxybenzoate methyltransferase</fullName>
        <shortName evidence="5">DHHB methyltransferase</shortName>
        <shortName evidence="5">DHHB-MT</shortName>
        <shortName evidence="5">DHHB-MTase</shortName>
        <ecNumber evidence="5">2.1.1.-</ecNumber>
        <ecNumber evidence="5">2.1.1.114</ecNumber>
        <ecNumber evidence="5">2.1.1.64</ecNumber>
    </alternativeName>
</protein>
<dbReference type="HAMAP" id="MF_00472">
    <property type="entry name" value="UbiG"/>
    <property type="match status" value="1"/>
</dbReference>
<dbReference type="GO" id="GO:0046872">
    <property type="term" value="F:metal ion binding"/>
    <property type="evidence" value="ECO:0007669"/>
    <property type="project" value="UniProtKB-KW"/>
</dbReference>
<evidence type="ECO:0000313" key="7">
    <source>
        <dbReference type="Proteomes" id="UP000182444"/>
    </source>
</evidence>
<dbReference type="PANTHER" id="PTHR43464:SF19">
    <property type="entry name" value="UBIQUINONE BIOSYNTHESIS O-METHYLTRANSFERASE, MITOCHONDRIAL"/>
    <property type="match status" value="1"/>
</dbReference>
<evidence type="ECO:0000256" key="3">
    <source>
        <dbReference type="ARBA" id="ARBA00022688"/>
    </source>
</evidence>
<dbReference type="PANTHER" id="PTHR43464">
    <property type="entry name" value="METHYLTRANSFERASE"/>
    <property type="match status" value="1"/>
</dbReference>
<dbReference type="NCBIfam" id="TIGR01983">
    <property type="entry name" value="UbiG"/>
    <property type="match status" value="1"/>
</dbReference>
<dbReference type="eggNOG" id="KOG1270">
    <property type="taxonomic scope" value="Eukaryota"/>
</dbReference>
<dbReference type="SUPFAM" id="SSF53335">
    <property type="entry name" value="S-adenosyl-L-methionine-dependent methyltransferases"/>
    <property type="match status" value="1"/>
</dbReference>
<dbReference type="GO" id="GO:0032259">
    <property type="term" value="P:methylation"/>
    <property type="evidence" value="ECO:0007669"/>
    <property type="project" value="UniProtKB-KW"/>
</dbReference>
<dbReference type="EC" id="2.1.1.-" evidence="5"/>
<dbReference type="CDD" id="cd02440">
    <property type="entry name" value="AdoMet_MTases"/>
    <property type="match status" value="1"/>
</dbReference>
<dbReference type="GeneID" id="2907025"/>
<dbReference type="Gene3D" id="3.40.50.150">
    <property type="entry name" value="Vaccinia Virus protein VP39"/>
    <property type="match status" value="1"/>
</dbReference>
<dbReference type="EC" id="2.1.1.114" evidence="5"/>
<gene>
    <name evidence="5" type="primary">COQ3</name>
    <name evidence="6" type="ORF">YALI1_B20835g</name>
</gene>
<evidence type="ECO:0000256" key="1">
    <source>
        <dbReference type="ARBA" id="ARBA00022603"/>
    </source>
</evidence>
<dbReference type="VEuPathDB" id="FungiDB:YALI1_B20835g"/>
<accession>A0A1D8N802</accession>
<feature type="binding site" evidence="5">
    <location>
        <position position="255"/>
    </location>
    <ligand>
        <name>Mg(2+)</name>
        <dbReference type="ChEBI" id="CHEBI:18420"/>
    </ligand>
</feature>
<comment type="similarity">
    <text evidence="5">Belongs to the class I-like SAM-binding methyltransferase superfamily. UbiG/COQ3 family.</text>
</comment>
<comment type="function">
    <text evidence="5">O-methyltransferase required for two non-consecutive steps during ubiquinone biosynthesis. Catalyzes the 2 O-methylation of 3,4-dihydroxy-5-(all-trans-polyprenyl)benzoic acid into 4-hydroxy-3-methoxy-5-(all-trans-polyprenyl)benzoic acid. Also catalyzes the last step of ubiquinone biosynthesis by mediating methylation of 3-demethylubiquinone into ubiquinone. Also able to mediate the methylation of 3-demethylubiquinol into ubiquinol.</text>
</comment>
<dbReference type="InterPro" id="IPR029063">
    <property type="entry name" value="SAM-dependent_MTases_sf"/>
</dbReference>
<dbReference type="GO" id="GO:0010420">
    <property type="term" value="F:polyprenyldihydroxybenzoate methyltransferase activity"/>
    <property type="evidence" value="ECO:0007669"/>
    <property type="project" value="UniProtKB-UniRule"/>
</dbReference>